<proteinExistence type="predicted"/>
<accession>A6JBB0</accession>
<dbReference type="EMBL" id="CH473979">
    <property type="protein sequence ID" value="EDM07274.1"/>
    <property type="molecule type" value="Genomic_DNA"/>
</dbReference>
<gene>
    <name evidence="2" type="ORF">rCG_54099</name>
</gene>
<name>A6JBB0_RAT</name>
<keyword evidence="1" id="KW-1133">Transmembrane helix</keyword>
<dbReference type="Proteomes" id="UP000234681">
    <property type="component" value="Chromosome 1"/>
</dbReference>
<organism evidence="2 3">
    <name type="scientific">Rattus norvegicus</name>
    <name type="common">Rat</name>
    <dbReference type="NCBI Taxonomy" id="10116"/>
    <lineage>
        <taxon>Eukaryota</taxon>
        <taxon>Metazoa</taxon>
        <taxon>Chordata</taxon>
        <taxon>Craniata</taxon>
        <taxon>Vertebrata</taxon>
        <taxon>Euteleostomi</taxon>
        <taxon>Mammalia</taxon>
        <taxon>Eutheria</taxon>
        <taxon>Euarchontoglires</taxon>
        <taxon>Glires</taxon>
        <taxon>Rodentia</taxon>
        <taxon>Myomorpha</taxon>
        <taxon>Muroidea</taxon>
        <taxon>Muridae</taxon>
        <taxon>Murinae</taxon>
        <taxon>Rattus</taxon>
    </lineage>
</organism>
<evidence type="ECO:0000313" key="3">
    <source>
        <dbReference type="Proteomes" id="UP000234681"/>
    </source>
</evidence>
<sequence>MYQCVVWHRSWLMPQSLNVTVFENKPRSVMIYVTIIGLCILLFSVIVCGLWKWKRLTTSNTGLCLRLDVRCCLPSFRNT</sequence>
<protein>
    <submittedName>
        <fullName evidence="2">RCG54099</fullName>
    </submittedName>
</protein>
<keyword evidence="1" id="KW-0472">Membrane</keyword>
<keyword evidence="1" id="KW-0812">Transmembrane</keyword>
<evidence type="ECO:0000313" key="2">
    <source>
        <dbReference type="EMBL" id="EDM07274.1"/>
    </source>
</evidence>
<dbReference type="AlphaFoldDB" id="A6JBB0"/>
<reference evidence="2 3" key="1">
    <citation type="submission" date="2005-09" db="EMBL/GenBank/DDBJ databases">
        <authorList>
            <person name="Mural R.J."/>
            <person name="Li P.W."/>
            <person name="Adams M.D."/>
            <person name="Amanatides P.G."/>
            <person name="Baden-Tillson H."/>
            <person name="Barnstead M."/>
            <person name="Chin S.H."/>
            <person name="Dew I."/>
            <person name="Evans C.A."/>
            <person name="Ferriera S."/>
            <person name="Flanigan M."/>
            <person name="Fosler C."/>
            <person name="Glodek A."/>
            <person name="Gu Z."/>
            <person name="Holt R.A."/>
            <person name="Jennings D."/>
            <person name="Kraft C.L."/>
            <person name="Lu F."/>
            <person name="Nguyen T."/>
            <person name="Nusskern D.R."/>
            <person name="Pfannkoch C.M."/>
            <person name="Sitter C."/>
            <person name="Sutton G.G."/>
            <person name="Venter J.C."/>
            <person name="Wang Z."/>
            <person name="Woodage T."/>
            <person name="Zheng X.H."/>
            <person name="Zhong F."/>
        </authorList>
    </citation>
    <scope>NUCLEOTIDE SEQUENCE [LARGE SCALE GENOMIC DNA]</scope>
    <source>
        <strain>BN</strain>
        <strain evidence="3">Sprague-Dawley</strain>
    </source>
</reference>
<feature type="transmembrane region" description="Helical" evidence="1">
    <location>
        <begin position="29"/>
        <end position="51"/>
    </location>
</feature>
<evidence type="ECO:0000256" key="1">
    <source>
        <dbReference type="SAM" id="Phobius"/>
    </source>
</evidence>